<evidence type="ECO:0000256" key="1">
    <source>
        <dbReference type="SAM" id="MobiDB-lite"/>
    </source>
</evidence>
<dbReference type="EMBL" id="JAJJMA010277169">
    <property type="protein sequence ID" value="MCL7046088.1"/>
    <property type="molecule type" value="Genomic_DNA"/>
</dbReference>
<evidence type="ECO:0000313" key="2">
    <source>
        <dbReference type="EMBL" id="MCL7046088.1"/>
    </source>
</evidence>
<keyword evidence="3" id="KW-1185">Reference proteome</keyword>
<protein>
    <recommendedName>
        <fullName evidence="4">FHA domain-containing protein</fullName>
    </recommendedName>
</protein>
<reference evidence="2" key="1">
    <citation type="submission" date="2022-03" db="EMBL/GenBank/DDBJ databases">
        <title>A functionally conserved STORR gene fusion in Papaver species that diverged 16.8 million years ago.</title>
        <authorList>
            <person name="Catania T."/>
        </authorList>
    </citation>
    <scope>NUCLEOTIDE SEQUENCE</scope>
    <source>
        <strain evidence="2">S-191538</strain>
    </source>
</reference>
<dbReference type="SUPFAM" id="SSF49879">
    <property type="entry name" value="SMAD/FHA domain"/>
    <property type="match status" value="1"/>
</dbReference>
<evidence type="ECO:0008006" key="4">
    <source>
        <dbReference type="Google" id="ProtNLM"/>
    </source>
</evidence>
<sequence>RDGSVIAVLESTGSKGSVQVNGKFIKKNSNVVITSGDEVIFGSSGKHAYIFQQLRTDTAAKVPSSVGLAEAQTNTGKRLHLDRRSGDQSAVAGASILASLSSLRQDLSLLTPPAQNAGEVQQGTSIASCPLARDGSDMDVDGQETKENIEPMAGVDTDADIGASGTGLPTQEADFESDIIKISE</sequence>
<dbReference type="Proteomes" id="UP001177140">
    <property type="component" value="Unassembled WGS sequence"/>
</dbReference>
<gene>
    <name evidence="2" type="ORF">MKW94_030848</name>
</gene>
<comment type="caution">
    <text evidence="2">The sequence shown here is derived from an EMBL/GenBank/DDBJ whole genome shotgun (WGS) entry which is preliminary data.</text>
</comment>
<proteinExistence type="predicted"/>
<feature type="non-terminal residue" evidence="2">
    <location>
        <position position="184"/>
    </location>
</feature>
<name>A0AA41VRY0_PAPNU</name>
<organism evidence="2 3">
    <name type="scientific">Papaver nudicaule</name>
    <name type="common">Iceland poppy</name>
    <dbReference type="NCBI Taxonomy" id="74823"/>
    <lineage>
        <taxon>Eukaryota</taxon>
        <taxon>Viridiplantae</taxon>
        <taxon>Streptophyta</taxon>
        <taxon>Embryophyta</taxon>
        <taxon>Tracheophyta</taxon>
        <taxon>Spermatophyta</taxon>
        <taxon>Magnoliopsida</taxon>
        <taxon>Ranunculales</taxon>
        <taxon>Papaveraceae</taxon>
        <taxon>Papaveroideae</taxon>
        <taxon>Papaver</taxon>
    </lineage>
</organism>
<dbReference type="AlphaFoldDB" id="A0AA41VRY0"/>
<feature type="region of interest" description="Disordered" evidence="1">
    <location>
        <begin position="130"/>
        <end position="184"/>
    </location>
</feature>
<evidence type="ECO:0000313" key="3">
    <source>
        <dbReference type="Proteomes" id="UP001177140"/>
    </source>
</evidence>
<accession>A0AA41VRY0</accession>
<feature type="non-terminal residue" evidence="2">
    <location>
        <position position="1"/>
    </location>
</feature>
<dbReference type="InterPro" id="IPR008984">
    <property type="entry name" value="SMAD_FHA_dom_sf"/>
</dbReference>